<feature type="region of interest" description="Disordered" evidence="1">
    <location>
        <begin position="524"/>
        <end position="547"/>
    </location>
</feature>
<dbReference type="RefSeq" id="WP_323982402.1">
    <property type="nucleotide sequence ID" value="NZ_JAYKBW010000001.1"/>
</dbReference>
<keyword evidence="2" id="KW-0812">Transmembrane</keyword>
<comment type="caution">
    <text evidence="4">The sequence shown here is derived from an EMBL/GenBank/DDBJ whole genome shotgun (WGS) entry which is preliminary data.</text>
</comment>
<keyword evidence="5" id="KW-1185">Reference proteome</keyword>
<feature type="transmembrane region" description="Helical" evidence="2">
    <location>
        <begin position="7"/>
        <end position="26"/>
    </location>
</feature>
<dbReference type="PANTHER" id="PTHR30441">
    <property type="entry name" value="DUF748 DOMAIN-CONTAINING PROTEIN"/>
    <property type="match status" value="1"/>
</dbReference>
<feature type="region of interest" description="Disordered" evidence="1">
    <location>
        <begin position="862"/>
        <end position="886"/>
    </location>
</feature>
<keyword evidence="2" id="KW-0472">Membrane</keyword>
<accession>A0ABU5Z4M1</accession>
<sequence>MKKFFKIIGIIFVVLVLLLVSIPFLFKNTIKEKVMEAVNESVDAQISFNDFSLSLFKNFPNATVEVDGLKVINNAPFEGDTLAYVGNFSAKVNLKDILFKKDNEPYKLLGFSIADAVVNVRINEAGKGNFDIAKSTSDTPDSEEPNNFSLDLNEYSIDNLRFTFKEDGSKISVIVDSLYHKGKGNFANQVLDLETTTALKLSFASDGTAFLRNNVVTLDAILGIDLNQQKYTLKDNTLKLNDLELNFEGFLQLLEDGQLYDLSFKTPKTTFKNCLDLIPAAYTKSIEGVQTTGEFTINGKVAGKYTPTTIPKLDIRMLSNNASFKYPSLPKSVKNIDIDVKIGNDTEKLEDTYVNINRFAFTIDQDAFSVKALLRNLTGNMLVDADLKGTINLENIQKAYPVQMDLDLKGILRADVSTSFDMASVEKKAYERIRNSGHASLEQFVYSGAGFLQPFHINKAGLSFNNTKIELTELDAKTGKTDFNIKGTLENFYGFTLRNEVLKGNFYLASNHIDVGDFMQTDAPATETPKQEEEKPAETKPATTNTSTAGASIKIPAFLDCTLDAKAKSVLYDKLNLANVSGKLIIKDEKVSLQNLQTDIFGGKTAVTGSVSTKGDSSTFSVDLDMNKLNIVESFTQIEMLKNIMPIAKAVEGFFSSKINVTGKLTPELTPDMNSLSGSLSASLLDGHVKGASPLVSALDSQFTQLNLSKMNLKDLKANVTFEKGRVVVKPFTIKWNNSTINVAGTHGFDQTMDYKLTFNVPAKMLGQEASALLAKLTATEQQKLGDIPVNVNMGGNFTKPQVSTDMKQVVSNLALQVAKAQANQLTDKVMDKVTNEVTNKITEKVGGEVMNKATDALGKIIGGGKTQANPADSTKTQQQAPKDQAKKAVNNLLDGLFKKKE</sequence>
<dbReference type="PANTHER" id="PTHR30441:SF8">
    <property type="entry name" value="DUF748 DOMAIN-CONTAINING PROTEIN"/>
    <property type="match status" value="1"/>
</dbReference>
<feature type="compositionally biased region" description="Basic and acidic residues" evidence="1">
    <location>
        <begin position="529"/>
        <end position="538"/>
    </location>
</feature>
<dbReference type="Proteomes" id="UP001311730">
    <property type="component" value="Unassembled WGS sequence"/>
</dbReference>
<keyword evidence="2" id="KW-1133">Transmembrane helix</keyword>
<protein>
    <submittedName>
        <fullName evidence="4">AsmA-like C-terminal region-containing protein</fullName>
    </submittedName>
</protein>
<evidence type="ECO:0000256" key="1">
    <source>
        <dbReference type="SAM" id="MobiDB-lite"/>
    </source>
</evidence>
<name>A0ABU5Z4M1_9FLAO</name>
<feature type="domain" description="AsmA" evidence="3">
    <location>
        <begin position="465"/>
        <end position="727"/>
    </location>
</feature>
<gene>
    <name evidence="4" type="ORF">VJJ08_01060</name>
</gene>
<dbReference type="Pfam" id="PF05170">
    <property type="entry name" value="AsmA"/>
    <property type="match status" value="1"/>
</dbReference>
<evidence type="ECO:0000313" key="5">
    <source>
        <dbReference type="Proteomes" id="UP001311730"/>
    </source>
</evidence>
<evidence type="ECO:0000259" key="3">
    <source>
        <dbReference type="Pfam" id="PF05170"/>
    </source>
</evidence>
<dbReference type="InterPro" id="IPR007844">
    <property type="entry name" value="AsmA"/>
</dbReference>
<evidence type="ECO:0000256" key="2">
    <source>
        <dbReference type="SAM" id="Phobius"/>
    </source>
</evidence>
<organism evidence="4 5">
    <name type="scientific">Capnocytophaga gingivalis</name>
    <dbReference type="NCBI Taxonomy" id="1017"/>
    <lineage>
        <taxon>Bacteria</taxon>
        <taxon>Pseudomonadati</taxon>
        <taxon>Bacteroidota</taxon>
        <taxon>Flavobacteriia</taxon>
        <taxon>Flavobacteriales</taxon>
        <taxon>Flavobacteriaceae</taxon>
        <taxon>Capnocytophaga</taxon>
    </lineage>
</organism>
<dbReference type="InterPro" id="IPR052894">
    <property type="entry name" value="AsmA-related"/>
</dbReference>
<reference evidence="4 5" key="1">
    <citation type="submission" date="2023-12" db="EMBL/GenBank/DDBJ databases">
        <title>Genomic sequences of Capnocytophaga and Parvimonas strains.</title>
        <authorList>
            <person name="Watt R.M."/>
            <person name="Wang M."/>
            <person name="Yang T."/>
            <person name="Tong W.M."/>
        </authorList>
    </citation>
    <scope>NUCLEOTIDE SEQUENCE [LARGE SCALE GENOMIC DNA]</scope>
    <source>
        <strain evidence="4 5">CCUG 13096</strain>
    </source>
</reference>
<dbReference type="EMBL" id="JAYKBW010000001">
    <property type="protein sequence ID" value="MEB3073889.1"/>
    <property type="molecule type" value="Genomic_DNA"/>
</dbReference>
<evidence type="ECO:0000313" key="4">
    <source>
        <dbReference type="EMBL" id="MEB3073889.1"/>
    </source>
</evidence>
<proteinExistence type="predicted"/>